<dbReference type="GO" id="GO:0005096">
    <property type="term" value="F:GTPase activator activity"/>
    <property type="evidence" value="ECO:0007669"/>
    <property type="project" value="UniProtKB-KW"/>
</dbReference>
<proteinExistence type="predicted"/>
<feature type="region of interest" description="Disordered" evidence="2">
    <location>
        <begin position="1"/>
        <end position="65"/>
    </location>
</feature>
<dbReference type="InterPro" id="IPR000195">
    <property type="entry name" value="Rab-GAP-TBC_dom"/>
</dbReference>
<feature type="region of interest" description="Disordered" evidence="2">
    <location>
        <begin position="668"/>
        <end position="688"/>
    </location>
</feature>
<evidence type="ECO:0000259" key="3">
    <source>
        <dbReference type="PROSITE" id="PS50086"/>
    </source>
</evidence>
<feature type="compositionally biased region" description="Basic and acidic residues" evidence="2">
    <location>
        <begin position="543"/>
        <end position="555"/>
    </location>
</feature>
<keyword evidence="5" id="KW-1185">Reference proteome</keyword>
<dbReference type="Pfam" id="PF00566">
    <property type="entry name" value="RabGAP-TBC"/>
    <property type="match status" value="1"/>
</dbReference>
<evidence type="ECO:0000256" key="1">
    <source>
        <dbReference type="ARBA" id="ARBA00022468"/>
    </source>
</evidence>
<evidence type="ECO:0000256" key="2">
    <source>
        <dbReference type="SAM" id="MobiDB-lite"/>
    </source>
</evidence>
<accession>A0AAD3CXA2</accession>
<dbReference type="Gene3D" id="1.10.8.1310">
    <property type="match status" value="1"/>
</dbReference>
<reference evidence="4 5" key="1">
    <citation type="journal article" date="2021" name="Sci. Rep.">
        <title>The genome of the diatom Chaetoceros tenuissimus carries an ancient integrated fragment of an extant virus.</title>
        <authorList>
            <person name="Hongo Y."/>
            <person name="Kimura K."/>
            <person name="Takaki Y."/>
            <person name="Yoshida Y."/>
            <person name="Baba S."/>
            <person name="Kobayashi G."/>
            <person name="Nagasaki K."/>
            <person name="Hano T."/>
            <person name="Tomaru Y."/>
        </authorList>
    </citation>
    <scope>NUCLEOTIDE SEQUENCE [LARGE SCALE GENOMIC DNA]</scope>
    <source>
        <strain evidence="4 5">NIES-3715</strain>
    </source>
</reference>
<dbReference type="InterPro" id="IPR035969">
    <property type="entry name" value="Rab-GAP_TBC_sf"/>
</dbReference>
<organism evidence="4 5">
    <name type="scientific">Chaetoceros tenuissimus</name>
    <dbReference type="NCBI Taxonomy" id="426638"/>
    <lineage>
        <taxon>Eukaryota</taxon>
        <taxon>Sar</taxon>
        <taxon>Stramenopiles</taxon>
        <taxon>Ochrophyta</taxon>
        <taxon>Bacillariophyta</taxon>
        <taxon>Coscinodiscophyceae</taxon>
        <taxon>Chaetocerotophycidae</taxon>
        <taxon>Chaetocerotales</taxon>
        <taxon>Chaetocerotaceae</taxon>
        <taxon>Chaetoceros</taxon>
    </lineage>
</organism>
<gene>
    <name evidence="4" type="ORF">CTEN210_09106</name>
</gene>
<dbReference type="AlphaFoldDB" id="A0AAD3CXA2"/>
<dbReference type="Proteomes" id="UP001054902">
    <property type="component" value="Unassembled WGS sequence"/>
</dbReference>
<dbReference type="InterPro" id="IPR045913">
    <property type="entry name" value="TBC20/Gyp8-like"/>
</dbReference>
<dbReference type="GO" id="GO:0006888">
    <property type="term" value="P:endoplasmic reticulum to Golgi vesicle-mediated transport"/>
    <property type="evidence" value="ECO:0007669"/>
    <property type="project" value="TreeGrafter"/>
</dbReference>
<dbReference type="PANTHER" id="PTHR20913:SF7">
    <property type="entry name" value="RE60063P"/>
    <property type="match status" value="1"/>
</dbReference>
<dbReference type="PANTHER" id="PTHR20913">
    <property type="entry name" value="TBC1 DOMAIN FAMILY MEMBER 20/GTPASE"/>
    <property type="match status" value="1"/>
</dbReference>
<dbReference type="PROSITE" id="PS50086">
    <property type="entry name" value="TBC_RABGAP"/>
    <property type="match status" value="1"/>
</dbReference>
<dbReference type="Gene3D" id="1.10.472.80">
    <property type="entry name" value="Ypt/Rab-GAP domain of gyp1p, domain 3"/>
    <property type="match status" value="1"/>
</dbReference>
<evidence type="ECO:0000313" key="4">
    <source>
        <dbReference type="EMBL" id="GFH52630.1"/>
    </source>
</evidence>
<feature type="region of interest" description="Disordered" evidence="2">
    <location>
        <begin position="535"/>
        <end position="555"/>
    </location>
</feature>
<dbReference type="EMBL" id="BLLK01000045">
    <property type="protein sequence ID" value="GFH52630.1"/>
    <property type="molecule type" value="Genomic_DNA"/>
</dbReference>
<dbReference type="SUPFAM" id="SSF47923">
    <property type="entry name" value="Ypt/Rab-GAP domain of gyp1p"/>
    <property type="match status" value="2"/>
</dbReference>
<name>A0AAD3CXA2_9STRA</name>
<feature type="domain" description="Rab-GAP TBC" evidence="3">
    <location>
        <begin position="95"/>
        <end position="352"/>
    </location>
</feature>
<feature type="compositionally biased region" description="Polar residues" evidence="2">
    <location>
        <begin position="40"/>
        <end position="50"/>
    </location>
</feature>
<protein>
    <recommendedName>
        <fullName evidence="3">Rab-GAP TBC domain-containing protein</fullName>
    </recommendedName>
</protein>
<keyword evidence="1" id="KW-0343">GTPase activation</keyword>
<evidence type="ECO:0000313" key="5">
    <source>
        <dbReference type="Proteomes" id="UP001054902"/>
    </source>
</evidence>
<sequence length="782" mass="87205">MPPPLPPSNARRRKIPNKANKLPPTYKRSIPADEGIPLTIKTSNVVSPTKKSAKEQPSPVKKSLHPKEKQIMDVLSQPEIDLWALRELCVTDGGLISDDLREKAWPKLVGISEANQEEEHTSSSLETIAPPSLSVIAPSSVSSFKNTIMASCLDSQQISLDTARCTWHLLTGSQRVKRNTLRKKYKKKVKLLLKKKQNRLLNFINLTLIQSYTEDVKLRYYQGYHDISCIVLNVLGGRGKYNSSNTKSEDIQLQAKNTAQAMGLELSTKVLAILSHSHLADMMQDNFESLTKALRLIVFPLVKHLDPEVHQHLMDCDMEPFFCLPWIITWFSHDLRDTALVKRLFDLFIASHPLMPIYVSVAMMLHPSNRMEILNADPDFASLHRVLAGLPLNSCSYKEYAVVPTPTSQGDQGSCGSVCVDDDDMSFDGSIMSQDVYKEEGGLGFDDDSVAPSLTSESLLSGCSDGTKVPFQELIDLAVKFMRRVPPRKVLDISRKNFDADTIHELLDSSNAVNMLHEPQAWAIAPFIESDISSKRRKKNVSRSHEVQTKSGDVRSKKNRLALESAYPHSIIASGIGPDGDGDVIRRRKRRKLLRTSAIVVGVLSILLGMVDRRFMKFPLGLTGFQRANAKTTEITVGYRLSSSDAKAKKIQSTAFMTRLLDEEDVKSEVHSVSSDSSNSEDEGDKGQILTATSIEKEAKLDKTASTSIKKKESLQGSEFIQSPKQPVFKQSHTLQTFFKDALEKFQSIDQEKLRNSLLKDAKTIVNAARYALDEDAEVVVL</sequence>
<dbReference type="GO" id="GO:0005789">
    <property type="term" value="C:endoplasmic reticulum membrane"/>
    <property type="evidence" value="ECO:0007669"/>
    <property type="project" value="TreeGrafter"/>
</dbReference>
<comment type="caution">
    <text evidence="4">The sequence shown here is derived from an EMBL/GenBank/DDBJ whole genome shotgun (WGS) entry which is preliminary data.</text>
</comment>